<evidence type="ECO:0000313" key="3">
    <source>
        <dbReference type="EMBL" id="CAG8618939.1"/>
    </source>
</evidence>
<keyword evidence="1" id="KW-1133">Transmembrane helix</keyword>
<dbReference type="EMBL" id="CAJVQA010005359">
    <property type="protein sequence ID" value="CAG8618939.1"/>
    <property type="molecule type" value="Genomic_DNA"/>
</dbReference>
<name>A0A9N9D0M1_9GLOM</name>
<feature type="transmembrane region" description="Helical" evidence="1">
    <location>
        <begin position="763"/>
        <end position="784"/>
    </location>
</feature>
<evidence type="ECO:0000256" key="1">
    <source>
        <dbReference type="SAM" id="Phobius"/>
    </source>
</evidence>
<sequence length="842" mass="94094">MIIINIIQIITCLLLFPQLTFSLKTLTYAESNLFPAEFDTTTDGTAVIRLQQRLPNKQCAESRVIMRYILPNGSLVSNDVDFKFDPINFCPVDKIEIHPLARKFSLLLYLNSTTPGVSTGNVLVQYAIMIINQDGKIVQNDFPPLSTPFMSNVPAKTKTVLNNNGDFLWTFRPNNNDSIIYAKFTSQKLNTAITDLTTPPIYTMSASGRFQTPSNLNLQLQNYTTFPTFYGHFAIAFTARYNASSTTSQLFTYCTFLISETNNFIAPLMIYNPTTLLTSLEIMQCGESSFEGTAFKCLLSATQSNSISRIQVSFLLTGLITESISIPIDNITSNSIKTILLDPLYFGGYLQRIYLNNSEIIGNIFDVKGNLKGNWDLTLANLNFSNIVINGGSNGNEGGVGVFRNNTAILVLNDGGNGSTWSVVTTDIIKIYNPDNPLINPNIASVSLPMNTTTMPLDAAPLSITFSKPITLSTGNISIFQFISSTNISSGGALLRQTFSGNSRFCTLDSSNTVVTVTMLQSTFNQPNEAYFIKIDDGFARSKATDMALVGVVDGFWIVSTRDYSDTYSSAVTALIKLSNDFLNISTTNHSQFLSQLISQLAQITPISLSRLSISSNFKFTSTDSTQDGLIIPIIIGTEKNGEIRSARVISDLDTLIKNRDISPMGMMNLTSRIDEGFGAQWNSLLIALFSCINSEFFHLLDSHLFTSNPDLKSTSKKKKMEEIEGEWMWIDEEDERKNCFKTFQRILTNLFKVTYSEKAKMWLWWMSIIGVFMQDLGQLIVQILYKQNIIVYTIIPLLTLVTSLVIVTISLIRWIWHTVKYINKRRKRQYSISDDEMSINS</sequence>
<feature type="signal peptide" evidence="2">
    <location>
        <begin position="1"/>
        <end position="22"/>
    </location>
</feature>
<dbReference type="OrthoDB" id="2410424at2759"/>
<protein>
    <submittedName>
        <fullName evidence="3">20310_t:CDS:1</fullName>
    </submittedName>
</protein>
<dbReference type="AlphaFoldDB" id="A0A9N9D0M1"/>
<feature type="chain" id="PRO_5040323857" evidence="2">
    <location>
        <begin position="23"/>
        <end position="842"/>
    </location>
</feature>
<comment type="caution">
    <text evidence="3">The sequence shown here is derived from an EMBL/GenBank/DDBJ whole genome shotgun (WGS) entry which is preliminary data.</text>
</comment>
<dbReference type="Proteomes" id="UP000789759">
    <property type="component" value="Unassembled WGS sequence"/>
</dbReference>
<keyword evidence="1" id="KW-0812">Transmembrane</keyword>
<accession>A0A9N9D0M1</accession>
<feature type="transmembrane region" description="Helical" evidence="1">
    <location>
        <begin position="790"/>
        <end position="817"/>
    </location>
</feature>
<organism evidence="3 4">
    <name type="scientific">Cetraspora pellucida</name>
    <dbReference type="NCBI Taxonomy" id="1433469"/>
    <lineage>
        <taxon>Eukaryota</taxon>
        <taxon>Fungi</taxon>
        <taxon>Fungi incertae sedis</taxon>
        <taxon>Mucoromycota</taxon>
        <taxon>Glomeromycotina</taxon>
        <taxon>Glomeromycetes</taxon>
        <taxon>Diversisporales</taxon>
        <taxon>Gigasporaceae</taxon>
        <taxon>Cetraspora</taxon>
    </lineage>
</organism>
<keyword evidence="4" id="KW-1185">Reference proteome</keyword>
<proteinExistence type="predicted"/>
<feature type="transmembrane region" description="Helical" evidence="1">
    <location>
        <begin position="682"/>
        <end position="701"/>
    </location>
</feature>
<reference evidence="3" key="1">
    <citation type="submission" date="2021-06" db="EMBL/GenBank/DDBJ databases">
        <authorList>
            <person name="Kallberg Y."/>
            <person name="Tangrot J."/>
            <person name="Rosling A."/>
        </authorList>
    </citation>
    <scope>NUCLEOTIDE SEQUENCE</scope>
    <source>
        <strain evidence="3">FL966</strain>
    </source>
</reference>
<keyword evidence="1" id="KW-0472">Membrane</keyword>
<gene>
    <name evidence="3" type="ORF">CPELLU_LOCUS7821</name>
</gene>
<evidence type="ECO:0000256" key="2">
    <source>
        <dbReference type="SAM" id="SignalP"/>
    </source>
</evidence>
<keyword evidence="2" id="KW-0732">Signal</keyword>
<evidence type="ECO:0000313" key="4">
    <source>
        <dbReference type="Proteomes" id="UP000789759"/>
    </source>
</evidence>